<proteinExistence type="predicted"/>
<feature type="region of interest" description="Disordered" evidence="1">
    <location>
        <begin position="1"/>
        <end position="21"/>
    </location>
</feature>
<gene>
    <name evidence="2" type="ORF">SAMN04489742_0825</name>
</gene>
<protein>
    <submittedName>
        <fullName evidence="2">Uncharacterized protein</fullName>
    </submittedName>
</protein>
<dbReference type="OrthoDB" id="4928582at2"/>
<reference evidence="2 3" key="1">
    <citation type="submission" date="2016-10" db="EMBL/GenBank/DDBJ databases">
        <authorList>
            <person name="de Groot N.N."/>
        </authorList>
    </citation>
    <scope>NUCLEOTIDE SEQUENCE [LARGE SCALE GENOMIC DNA]</scope>
    <source>
        <strain evidence="2 3">DSM 20117</strain>
    </source>
</reference>
<dbReference type="EMBL" id="FNKH01000002">
    <property type="protein sequence ID" value="SDQ36428.1"/>
    <property type="molecule type" value="Genomic_DNA"/>
</dbReference>
<feature type="compositionally biased region" description="Basic and acidic residues" evidence="1">
    <location>
        <begin position="7"/>
        <end position="21"/>
    </location>
</feature>
<evidence type="ECO:0000313" key="2">
    <source>
        <dbReference type="EMBL" id="SDQ36428.1"/>
    </source>
</evidence>
<keyword evidence="3" id="KW-1185">Reference proteome</keyword>
<evidence type="ECO:0000313" key="3">
    <source>
        <dbReference type="Proteomes" id="UP000181917"/>
    </source>
</evidence>
<dbReference type="Proteomes" id="UP000181917">
    <property type="component" value="Unassembled WGS sequence"/>
</dbReference>
<dbReference type="AlphaFoldDB" id="A0A1H1A9L1"/>
<accession>A0A1H1A9L1</accession>
<dbReference type="RefSeq" id="WP_139186738.1">
    <property type="nucleotide sequence ID" value="NZ_CP018863.1"/>
</dbReference>
<dbReference type="STRING" id="37928.SAMN04489742_0825"/>
<evidence type="ECO:0000256" key="1">
    <source>
        <dbReference type="SAM" id="MobiDB-lite"/>
    </source>
</evidence>
<sequence length="69" mass="7627">MSLTLTDVERDPTGEAAEEMKGSIEYGWNPRSITISYGATTVRSEDREEFLAALEPFEGLDRPDATTSD</sequence>
<organism evidence="2 3">
    <name type="scientific">Crystallibacter crystallopoietes</name>
    <dbReference type="NCBI Taxonomy" id="37928"/>
    <lineage>
        <taxon>Bacteria</taxon>
        <taxon>Bacillati</taxon>
        <taxon>Actinomycetota</taxon>
        <taxon>Actinomycetes</taxon>
        <taxon>Micrococcales</taxon>
        <taxon>Micrococcaceae</taxon>
        <taxon>Crystallibacter</taxon>
    </lineage>
</organism>
<name>A0A1H1A9L1_9MICC</name>